<keyword evidence="3" id="KW-1185">Reference proteome</keyword>
<organism evidence="2 3">
    <name type="scientific">Ceratitis capitata</name>
    <name type="common">Mediterranean fruit fly</name>
    <name type="synonym">Tephritis capitata</name>
    <dbReference type="NCBI Taxonomy" id="7213"/>
    <lineage>
        <taxon>Eukaryota</taxon>
        <taxon>Metazoa</taxon>
        <taxon>Ecdysozoa</taxon>
        <taxon>Arthropoda</taxon>
        <taxon>Hexapoda</taxon>
        <taxon>Insecta</taxon>
        <taxon>Pterygota</taxon>
        <taxon>Neoptera</taxon>
        <taxon>Endopterygota</taxon>
        <taxon>Diptera</taxon>
        <taxon>Brachycera</taxon>
        <taxon>Muscomorpha</taxon>
        <taxon>Tephritoidea</taxon>
        <taxon>Tephritidae</taxon>
        <taxon>Ceratitis</taxon>
        <taxon>Ceratitis</taxon>
    </lineage>
</organism>
<feature type="domain" description="SAM" evidence="1">
    <location>
        <begin position="82"/>
        <end position="145"/>
    </location>
</feature>
<protein>
    <submittedName>
        <fullName evidence="2">(Mediterranean fruit fly) hypothetical protein</fullName>
    </submittedName>
</protein>
<dbReference type="InterPro" id="IPR001660">
    <property type="entry name" value="SAM"/>
</dbReference>
<dbReference type="Pfam" id="PF00536">
    <property type="entry name" value="SAM_1"/>
    <property type="match status" value="1"/>
</dbReference>
<dbReference type="Gene3D" id="1.10.150.50">
    <property type="entry name" value="Transcription Factor, Ets-1"/>
    <property type="match status" value="1"/>
</dbReference>
<dbReference type="PROSITE" id="PS50105">
    <property type="entry name" value="SAM_DOMAIN"/>
    <property type="match status" value="1"/>
</dbReference>
<dbReference type="PANTHER" id="PTHR46829">
    <property type="entry name" value="STERILE ALPHA MOTIF DOMAIN-CONTAINING PROTEIN 15"/>
    <property type="match status" value="1"/>
</dbReference>
<dbReference type="EMBL" id="CAJHJT010000012">
    <property type="protein sequence ID" value="CAD6996710.1"/>
    <property type="molecule type" value="Genomic_DNA"/>
</dbReference>
<evidence type="ECO:0000313" key="3">
    <source>
        <dbReference type="Proteomes" id="UP000606786"/>
    </source>
</evidence>
<dbReference type="Proteomes" id="UP000606786">
    <property type="component" value="Unassembled WGS sequence"/>
</dbReference>
<dbReference type="AlphaFoldDB" id="A0A811UDM5"/>
<gene>
    <name evidence="2" type="ORF">CCAP1982_LOCUS5393</name>
</gene>
<dbReference type="InterPro" id="IPR013761">
    <property type="entry name" value="SAM/pointed_sf"/>
</dbReference>
<reference evidence="2" key="1">
    <citation type="submission" date="2020-11" db="EMBL/GenBank/DDBJ databases">
        <authorList>
            <person name="Whitehead M."/>
        </authorList>
    </citation>
    <scope>NUCLEOTIDE SEQUENCE</scope>
    <source>
        <strain evidence="2">EGII</strain>
    </source>
</reference>
<evidence type="ECO:0000313" key="2">
    <source>
        <dbReference type="EMBL" id="CAD6996710.1"/>
    </source>
</evidence>
<dbReference type="KEGG" id="ccat:101454014"/>
<comment type="caution">
    <text evidence="2">The sequence shown here is derived from an EMBL/GenBank/DDBJ whole genome shotgun (WGS) entry which is preliminary data.</text>
</comment>
<sequence>MRCSHCGLKSKRKNSCLHLYKPTALPEVERKTFKFKPNLMEQSRTAYDKVDIPIEFKVSPESLLHLAARVLDALPLPDVFGWTNDDVCNWLRCLDYAHYEHTFRLNSITGRKLLLIDSNTLCAMNIKNFNDIKHLTHAIRQLFHTELTSLLRSVALNSQNICEMYKFSQASGYDHLRRSDILCKLGFMREKSKYLCHWDILESWLSRSTVLKQTELFGAR</sequence>
<dbReference type="PANTHER" id="PTHR46829:SF1">
    <property type="entry name" value="STERILE ALPHA MOTIF DOMAIN-CONTAINING PROTEIN 15"/>
    <property type="match status" value="1"/>
</dbReference>
<evidence type="ECO:0000259" key="1">
    <source>
        <dbReference type="PROSITE" id="PS50105"/>
    </source>
</evidence>
<accession>A0A811UDM5</accession>
<dbReference type="OrthoDB" id="6133291at2759"/>
<dbReference type="SMART" id="SM00454">
    <property type="entry name" value="SAM"/>
    <property type="match status" value="1"/>
</dbReference>
<proteinExistence type="predicted"/>
<dbReference type="SUPFAM" id="SSF47769">
    <property type="entry name" value="SAM/Pointed domain"/>
    <property type="match status" value="1"/>
</dbReference>
<name>A0A811UDM5_CERCA</name>